<dbReference type="PaxDb" id="3218-PP1S346_5V6.1"/>
<dbReference type="InParanoid" id="A0A2K1L6M7"/>
<dbReference type="EMBL" id="ABEU02000001">
    <property type="protein sequence ID" value="PNR61680.1"/>
    <property type="molecule type" value="Genomic_DNA"/>
</dbReference>
<dbReference type="EnsemblPlants" id="Pp3c1_2590V3.1">
    <property type="protein sequence ID" value="PAC:32968261.CDS.1"/>
    <property type="gene ID" value="Pp3c1_2590"/>
</dbReference>
<reference evidence="3 5" key="2">
    <citation type="journal article" date="2018" name="Plant J.">
        <title>The Physcomitrella patens chromosome-scale assembly reveals moss genome structure and evolution.</title>
        <authorList>
            <person name="Lang D."/>
            <person name="Ullrich K.K."/>
            <person name="Murat F."/>
            <person name="Fuchs J."/>
            <person name="Jenkins J."/>
            <person name="Haas F.B."/>
            <person name="Piednoel M."/>
            <person name="Gundlach H."/>
            <person name="Van Bel M."/>
            <person name="Meyberg R."/>
            <person name="Vives C."/>
            <person name="Morata J."/>
            <person name="Symeonidi A."/>
            <person name="Hiss M."/>
            <person name="Muchero W."/>
            <person name="Kamisugi Y."/>
            <person name="Saleh O."/>
            <person name="Blanc G."/>
            <person name="Decker E.L."/>
            <person name="van Gessel N."/>
            <person name="Grimwood J."/>
            <person name="Hayes R.D."/>
            <person name="Graham S.W."/>
            <person name="Gunter L.E."/>
            <person name="McDaniel S.F."/>
            <person name="Hoernstein S.N.W."/>
            <person name="Larsson A."/>
            <person name="Li F.W."/>
            <person name="Perroud P.F."/>
            <person name="Phillips J."/>
            <person name="Ranjan P."/>
            <person name="Rokshar D.S."/>
            <person name="Rothfels C.J."/>
            <person name="Schneider L."/>
            <person name="Shu S."/>
            <person name="Stevenson D.W."/>
            <person name="Thummler F."/>
            <person name="Tillich M."/>
            <person name="Villarreal Aguilar J.C."/>
            <person name="Widiez T."/>
            <person name="Wong G.K."/>
            <person name="Wymore A."/>
            <person name="Zhang Y."/>
            <person name="Zimmer A.D."/>
            <person name="Quatrano R.S."/>
            <person name="Mayer K.F.X."/>
            <person name="Goodstein D."/>
            <person name="Casacuberta J.M."/>
            <person name="Vandepoele K."/>
            <person name="Reski R."/>
            <person name="Cuming A.C."/>
            <person name="Tuskan G.A."/>
            <person name="Maumus F."/>
            <person name="Salse J."/>
            <person name="Schmutz J."/>
            <person name="Rensing S.A."/>
        </authorList>
    </citation>
    <scope>NUCLEOTIDE SEQUENCE [LARGE SCALE GENOMIC DNA]</scope>
    <source>
        <strain evidence="4 5">cv. Gransden 2004</strain>
    </source>
</reference>
<dbReference type="AlphaFoldDB" id="A0A2K1L6M7"/>
<feature type="domain" description="Acylamino-acid-releasing enzyme N-terminal" evidence="2">
    <location>
        <begin position="18"/>
        <end position="131"/>
    </location>
</feature>
<dbReference type="STRING" id="3218.A0A2K1L6M7"/>
<keyword evidence="5" id="KW-1185">Reference proteome</keyword>
<evidence type="ECO:0000313" key="3">
    <source>
        <dbReference type="EMBL" id="PNR61680.1"/>
    </source>
</evidence>
<gene>
    <name evidence="3" type="ORF">PHYPA_000103</name>
</gene>
<dbReference type="Gramene" id="Pp3c1_2590V3.1">
    <property type="protein sequence ID" value="PAC:32968261.CDS.1"/>
    <property type="gene ID" value="Pp3c1_2590"/>
</dbReference>
<comment type="similarity">
    <text evidence="1">Belongs to the peptidase S9C family.</text>
</comment>
<proteinExistence type="inferred from homology"/>
<sequence>MGTTDQVVPGKFMSPIGDERTKPTVDTDFDVLRAFHAIPSINKVVSTSFRQEEGVFNVVVATSQVNLHTNAKRKFLSTVCIPNTTSAIVTDWPPLPFEISGASLIAPYPRGAKALIIRNAKDATSPMKLEI</sequence>
<protein>
    <recommendedName>
        <fullName evidence="2">Acylamino-acid-releasing enzyme N-terminal domain-containing protein</fullName>
    </recommendedName>
</protein>
<dbReference type="InterPro" id="IPR045550">
    <property type="entry name" value="AARE_N"/>
</dbReference>
<reference evidence="4" key="3">
    <citation type="submission" date="2020-12" db="UniProtKB">
        <authorList>
            <consortium name="EnsemblPlants"/>
        </authorList>
    </citation>
    <scope>IDENTIFICATION</scope>
</reference>
<dbReference type="Pfam" id="PF19283">
    <property type="entry name" value="APEH_N"/>
    <property type="match status" value="1"/>
</dbReference>
<name>A0A2K1L6M7_PHYPA</name>
<evidence type="ECO:0000313" key="4">
    <source>
        <dbReference type="EnsemblPlants" id="PAC:32968261.CDS.1"/>
    </source>
</evidence>
<evidence type="ECO:0000259" key="2">
    <source>
        <dbReference type="Pfam" id="PF19283"/>
    </source>
</evidence>
<evidence type="ECO:0000313" key="5">
    <source>
        <dbReference type="Proteomes" id="UP000006727"/>
    </source>
</evidence>
<accession>A0A2K1L6M7</accession>
<evidence type="ECO:0000256" key="1">
    <source>
        <dbReference type="ARBA" id="ARBA00010040"/>
    </source>
</evidence>
<dbReference type="Proteomes" id="UP000006727">
    <property type="component" value="Chromosome 1"/>
</dbReference>
<organism evidence="3">
    <name type="scientific">Physcomitrium patens</name>
    <name type="common">Spreading-leaved earth moss</name>
    <name type="synonym">Physcomitrella patens</name>
    <dbReference type="NCBI Taxonomy" id="3218"/>
    <lineage>
        <taxon>Eukaryota</taxon>
        <taxon>Viridiplantae</taxon>
        <taxon>Streptophyta</taxon>
        <taxon>Embryophyta</taxon>
        <taxon>Bryophyta</taxon>
        <taxon>Bryophytina</taxon>
        <taxon>Bryopsida</taxon>
        <taxon>Funariidae</taxon>
        <taxon>Funariales</taxon>
        <taxon>Funariaceae</taxon>
        <taxon>Physcomitrium</taxon>
    </lineage>
</organism>
<reference evidence="3 5" key="1">
    <citation type="journal article" date="2008" name="Science">
        <title>The Physcomitrella genome reveals evolutionary insights into the conquest of land by plants.</title>
        <authorList>
            <person name="Rensing S."/>
            <person name="Lang D."/>
            <person name="Zimmer A."/>
            <person name="Terry A."/>
            <person name="Salamov A."/>
            <person name="Shapiro H."/>
            <person name="Nishiyama T."/>
            <person name="Perroud P.-F."/>
            <person name="Lindquist E."/>
            <person name="Kamisugi Y."/>
            <person name="Tanahashi T."/>
            <person name="Sakakibara K."/>
            <person name="Fujita T."/>
            <person name="Oishi K."/>
            <person name="Shin-I T."/>
            <person name="Kuroki Y."/>
            <person name="Toyoda A."/>
            <person name="Suzuki Y."/>
            <person name="Hashimoto A."/>
            <person name="Yamaguchi K."/>
            <person name="Sugano A."/>
            <person name="Kohara Y."/>
            <person name="Fujiyama A."/>
            <person name="Anterola A."/>
            <person name="Aoki S."/>
            <person name="Ashton N."/>
            <person name="Barbazuk W.B."/>
            <person name="Barker E."/>
            <person name="Bennetzen J."/>
            <person name="Bezanilla M."/>
            <person name="Blankenship R."/>
            <person name="Cho S.H."/>
            <person name="Dutcher S."/>
            <person name="Estelle M."/>
            <person name="Fawcett J.A."/>
            <person name="Gundlach H."/>
            <person name="Hanada K."/>
            <person name="Heyl A."/>
            <person name="Hicks K.A."/>
            <person name="Hugh J."/>
            <person name="Lohr M."/>
            <person name="Mayer K."/>
            <person name="Melkozernov A."/>
            <person name="Murata T."/>
            <person name="Nelson D."/>
            <person name="Pils B."/>
            <person name="Prigge M."/>
            <person name="Reiss B."/>
            <person name="Renner T."/>
            <person name="Rombauts S."/>
            <person name="Rushton P."/>
            <person name="Sanderfoot A."/>
            <person name="Schween G."/>
            <person name="Shiu S.-H."/>
            <person name="Stueber K."/>
            <person name="Theodoulou F.L."/>
            <person name="Tu H."/>
            <person name="Van de Peer Y."/>
            <person name="Verrier P.J."/>
            <person name="Waters E."/>
            <person name="Wood A."/>
            <person name="Yang L."/>
            <person name="Cove D."/>
            <person name="Cuming A."/>
            <person name="Hasebe M."/>
            <person name="Lucas S."/>
            <person name="Mishler D.B."/>
            <person name="Reski R."/>
            <person name="Grigoriev I."/>
            <person name="Quatrano R.S."/>
            <person name="Boore J.L."/>
        </authorList>
    </citation>
    <scope>NUCLEOTIDE SEQUENCE [LARGE SCALE GENOMIC DNA]</scope>
    <source>
        <strain evidence="4 5">cv. Gransden 2004</strain>
    </source>
</reference>